<evidence type="ECO:0000259" key="2">
    <source>
        <dbReference type="PROSITE" id="PS50848"/>
    </source>
</evidence>
<dbReference type="AlphaFoldDB" id="A0AAE0E1M7"/>
<dbReference type="InterPro" id="IPR042160">
    <property type="entry name" value="HD-Zip_IV"/>
</dbReference>
<dbReference type="PANTHER" id="PTHR45654">
    <property type="entry name" value="HOMEOBOX-LEUCINE ZIPPER PROTEIN MERISTEM L1"/>
    <property type="match status" value="1"/>
</dbReference>
<name>A0AAE0E1M7_9ROSI</name>
<dbReference type="Proteomes" id="UP001281410">
    <property type="component" value="Unassembled WGS sequence"/>
</dbReference>
<organism evidence="3 4">
    <name type="scientific">Dipteronia sinensis</name>
    <dbReference type="NCBI Taxonomy" id="43782"/>
    <lineage>
        <taxon>Eukaryota</taxon>
        <taxon>Viridiplantae</taxon>
        <taxon>Streptophyta</taxon>
        <taxon>Embryophyta</taxon>
        <taxon>Tracheophyta</taxon>
        <taxon>Spermatophyta</taxon>
        <taxon>Magnoliopsida</taxon>
        <taxon>eudicotyledons</taxon>
        <taxon>Gunneridae</taxon>
        <taxon>Pentapetalae</taxon>
        <taxon>rosids</taxon>
        <taxon>malvids</taxon>
        <taxon>Sapindales</taxon>
        <taxon>Sapindaceae</taxon>
        <taxon>Hippocastanoideae</taxon>
        <taxon>Acereae</taxon>
        <taxon>Dipteronia</taxon>
    </lineage>
</organism>
<evidence type="ECO:0000313" key="3">
    <source>
        <dbReference type="EMBL" id="KAK3199542.1"/>
    </source>
</evidence>
<dbReference type="GO" id="GO:0003677">
    <property type="term" value="F:DNA binding"/>
    <property type="evidence" value="ECO:0007669"/>
    <property type="project" value="UniProtKB-KW"/>
</dbReference>
<dbReference type="SUPFAM" id="SSF55961">
    <property type="entry name" value="Bet v1-like"/>
    <property type="match status" value="1"/>
</dbReference>
<protein>
    <recommendedName>
        <fullName evidence="2">START domain-containing protein</fullName>
    </recommendedName>
</protein>
<evidence type="ECO:0000313" key="4">
    <source>
        <dbReference type="Proteomes" id="UP001281410"/>
    </source>
</evidence>
<dbReference type="EMBL" id="JANJYJ010000007">
    <property type="protein sequence ID" value="KAK3199542.1"/>
    <property type="molecule type" value="Genomic_DNA"/>
</dbReference>
<evidence type="ECO:0000256" key="1">
    <source>
        <dbReference type="SAM" id="MobiDB-lite"/>
    </source>
</evidence>
<reference evidence="3" key="1">
    <citation type="journal article" date="2023" name="Plant J.">
        <title>Genome sequences and population genomics provide insights into the demographic history, inbreeding, and mutation load of two 'living fossil' tree species of Dipteronia.</title>
        <authorList>
            <person name="Feng Y."/>
            <person name="Comes H.P."/>
            <person name="Chen J."/>
            <person name="Zhu S."/>
            <person name="Lu R."/>
            <person name="Zhang X."/>
            <person name="Li P."/>
            <person name="Qiu J."/>
            <person name="Olsen K.M."/>
            <person name="Qiu Y."/>
        </authorList>
    </citation>
    <scope>NUCLEOTIDE SEQUENCE</scope>
    <source>
        <strain evidence="3">NBL</strain>
    </source>
</reference>
<dbReference type="SMART" id="SM00234">
    <property type="entry name" value="START"/>
    <property type="match status" value="1"/>
</dbReference>
<dbReference type="GO" id="GO:0008289">
    <property type="term" value="F:lipid binding"/>
    <property type="evidence" value="ECO:0007669"/>
    <property type="project" value="InterPro"/>
</dbReference>
<dbReference type="CDD" id="cd08875">
    <property type="entry name" value="START_ArGLABRA2_like"/>
    <property type="match status" value="1"/>
</dbReference>
<dbReference type="InterPro" id="IPR002913">
    <property type="entry name" value="START_lipid-bd_dom"/>
</dbReference>
<proteinExistence type="predicted"/>
<gene>
    <name evidence="3" type="ORF">Dsin_022957</name>
</gene>
<feature type="region of interest" description="Disordered" evidence="1">
    <location>
        <begin position="1"/>
        <end position="21"/>
    </location>
</feature>
<accession>A0AAE0E1M7</accession>
<keyword evidence="4" id="KW-1185">Reference proteome</keyword>
<dbReference type="InterPro" id="IPR023393">
    <property type="entry name" value="START-like_dom_sf"/>
</dbReference>
<dbReference type="Pfam" id="PF01852">
    <property type="entry name" value="START"/>
    <property type="match status" value="1"/>
</dbReference>
<sequence length="289" mass="32225">MGEVGSDHTQMITDQDGDPKINLNSEQKVVKNFVDGVSSSGDDNVLVLEHEVGIDHTQRITDYDGDLEMDLNSELRATENHELPVPGGDNYRPPTMPRELEEQQSLEASRHLGFVHMTSVSIVELFMDVNQWLATFSNIVSRATLLGVISTGVEGSYDGALQVLRAEFYLPTALVPARESYFARYCKKLDPMTWGVVDVSLEDLFFHSFVKFRRRPSGCLIQQTFRGSNVTWVEHAAVNGTVIHSIYRHLVVSGFAFGAQRWVASLIRHCQWLGTLRAPGTSASQLNGK</sequence>
<comment type="caution">
    <text evidence="3">The sequence shown here is derived from an EMBL/GenBank/DDBJ whole genome shotgun (WGS) entry which is preliminary data.</text>
</comment>
<dbReference type="PANTHER" id="PTHR45654:SF48">
    <property type="entry name" value="START DOMAIN-CONTAINING PROTEIN"/>
    <property type="match status" value="1"/>
</dbReference>
<dbReference type="Gene3D" id="3.30.530.20">
    <property type="match status" value="1"/>
</dbReference>
<feature type="domain" description="START" evidence="2">
    <location>
        <begin position="98"/>
        <end position="275"/>
    </location>
</feature>
<dbReference type="PROSITE" id="PS50848">
    <property type="entry name" value="START"/>
    <property type="match status" value="1"/>
</dbReference>